<dbReference type="Pfam" id="PF01497">
    <property type="entry name" value="Peripla_BP_2"/>
    <property type="match status" value="1"/>
</dbReference>
<feature type="signal peptide" evidence="6">
    <location>
        <begin position="1"/>
        <end position="25"/>
    </location>
</feature>
<dbReference type="AlphaFoldDB" id="F4GL05"/>
<comment type="similarity">
    <text evidence="2">Belongs to the bacterial solute-binding protein 8 family.</text>
</comment>
<evidence type="ECO:0000256" key="6">
    <source>
        <dbReference type="SAM" id="SignalP"/>
    </source>
</evidence>
<evidence type="ECO:0000256" key="1">
    <source>
        <dbReference type="ARBA" id="ARBA00004196"/>
    </source>
</evidence>
<dbReference type="EMBL" id="CP002659">
    <property type="protein sequence ID" value="AEC02345.1"/>
    <property type="molecule type" value="Genomic_DNA"/>
</dbReference>
<evidence type="ECO:0000313" key="9">
    <source>
        <dbReference type="Proteomes" id="UP000007939"/>
    </source>
</evidence>
<proteinExistence type="inferred from homology"/>
<dbReference type="eggNOG" id="COG4607">
    <property type="taxonomic scope" value="Bacteria"/>
</dbReference>
<keyword evidence="4" id="KW-0410">Iron transport</keyword>
<evidence type="ECO:0000313" key="8">
    <source>
        <dbReference type="EMBL" id="AEC02345.1"/>
    </source>
</evidence>
<organism evidence="8 9">
    <name type="scientific">Parasphaerochaeta coccoides (strain ATCC BAA-1237 / DSM 17374 / SPN1)</name>
    <name type="common">Sphaerochaeta coccoides</name>
    <dbReference type="NCBI Taxonomy" id="760011"/>
    <lineage>
        <taxon>Bacteria</taxon>
        <taxon>Pseudomonadati</taxon>
        <taxon>Spirochaetota</taxon>
        <taxon>Spirochaetia</taxon>
        <taxon>Spirochaetales</taxon>
        <taxon>Sphaerochaetaceae</taxon>
        <taxon>Parasphaerochaeta</taxon>
    </lineage>
</organism>
<keyword evidence="9" id="KW-1185">Reference proteome</keyword>
<dbReference type="SUPFAM" id="SSF53807">
    <property type="entry name" value="Helical backbone' metal receptor"/>
    <property type="match status" value="1"/>
</dbReference>
<dbReference type="GO" id="GO:0030288">
    <property type="term" value="C:outer membrane-bounded periplasmic space"/>
    <property type="evidence" value="ECO:0007669"/>
    <property type="project" value="TreeGrafter"/>
</dbReference>
<dbReference type="InterPro" id="IPR033870">
    <property type="entry name" value="FatB"/>
</dbReference>
<evidence type="ECO:0000256" key="5">
    <source>
        <dbReference type="ARBA" id="ARBA00022729"/>
    </source>
</evidence>
<evidence type="ECO:0000256" key="2">
    <source>
        <dbReference type="ARBA" id="ARBA00008814"/>
    </source>
</evidence>
<evidence type="ECO:0000256" key="3">
    <source>
        <dbReference type="ARBA" id="ARBA00022448"/>
    </source>
</evidence>
<evidence type="ECO:0000259" key="7">
    <source>
        <dbReference type="PROSITE" id="PS50983"/>
    </source>
</evidence>
<dbReference type="InterPro" id="IPR051313">
    <property type="entry name" value="Bact_iron-sidero_bind"/>
</dbReference>
<dbReference type="PANTHER" id="PTHR30532">
    <property type="entry name" value="IRON III DICITRATE-BINDING PERIPLASMIC PROTEIN"/>
    <property type="match status" value="1"/>
</dbReference>
<accession>F4GL05</accession>
<dbReference type="GO" id="GO:1901678">
    <property type="term" value="P:iron coordination entity transport"/>
    <property type="evidence" value="ECO:0007669"/>
    <property type="project" value="UniProtKB-ARBA"/>
</dbReference>
<feature type="domain" description="Fe/B12 periplasmic-binding" evidence="7">
    <location>
        <begin position="59"/>
        <end position="320"/>
    </location>
</feature>
<gene>
    <name evidence="8" type="ordered locus">Spico_1124</name>
</gene>
<dbReference type="HOGENOM" id="CLU_038034_3_1_12"/>
<evidence type="ECO:0000256" key="4">
    <source>
        <dbReference type="ARBA" id="ARBA00022496"/>
    </source>
</evidence>
<dbReference type="PROSITE" id="PS50983">
    <property type="entry name" value="FE_B12_PBP"/>
    <property type="match status" value="1"/>
</dbReference>
<protein>
    <submittedName>
        <fullName evidence="8">Periplasmic binding protein</fullName>
    </submittedName>
</protein>
<dbReference type="Gene3D" id="3.40.50.1980">
    <property type="entry name" value="Nitrogenase molybdenum iron protein domain"/>
    <property type="match status" value="2"/>
</dbReference>
<dbReference type="Proteomes" id="UP000007939">
    <property type="component" value="Chromosome"/>
</dbReference>
<dbReference type="STRING" id="760011.Spico_1124"/>
<keyword evidence="4" id="KW-0406">Ion transport</keyword>
<comment type="subcellular location">
    <subcellularLocation>
        <location evidence="1">Cell envelope</location>
    </subcellularLocation>
</comment>
<keyword evidence="4" id="KW-0408">Iron</keyword>
<dbReference type="KEGG" id="scc:Spico_1124"/>
<dbReference type="InterPro" id="IPR002491">
    <property type="entry name" value="ABC_transptr_periplasmic_BD"/>
</dbReference>
<feature type="chain" id="PRO_5003310305" evidence="6">
    <location>
        <begin position="26"/>
        <end position="320"/>
    </location>
</feature>
<reference evidence="9" key="1">
    <citation type="submission" date="2011-04" db="EMBL/GenBank/DDBJ databases">
        <title>The complete genome of Spirochaeta coccoides DSM 17374.</title>
        <authorList>
            <person name="Lucas S."/>
            <person name="Copeland A."/>
            <person name="Lapidus A."/>
            <person name="Bruce D."/>
            <person name="Goodwin L."/>
            <person name="Pitluck S."/>
            <person name="Peters L."/>
            <person name="Kyrpides N."/>
            <person name="Mavromatis K."/>
            <person name="Pagani I."/>
            <person name="Ivanova N."/>
            <person name="Ovchinnikova G."/>
            <person name="Lu M."/>
            <person name="Detter J.C."/>
            <person name="Tapia R."/>
            <person name="Han C."/>
            <person name="Land M."/>
            <person name="Hauser L."/>
            <person name="Markowitz V."/>
            <person name="Cheng J.-F."/>
            <person name="Hugenholtz P."/>
            <person name="Woyke T."/>
            <person name="Wu D."/>
            <person name="Spring S."/>
            <person name="Schroeder M."/>
            <person name="Brambilla E."/>
            <person name="Klenk H.-P."/>
            <person name="Eisen J.A."/>
        </authorList>
    </citation>
    <scope>NUCLEOTIDE SEQUENCE [LARGE SCALE GENOMIC DNA]</scope>
    <source>
        <strain evidence="9">ATCC BAA-1237 / DSM 17374 / SPN1</strain>
    </source>
</reference>
<dbReference type="CDD" id="cd01140">
    <property type="entry name" value="FatB"/>
    <property type="match status" value="1"/>
</dbReference>
<name>F4GL05_PARC1</name>
<keyword evidence="3" id="KW-0813">Transport</keyword>
<dbReference type="PANTHER" id="PTHR30532:SF28">
    <property type="entry name" value="PETROBACTIN-BINDING PROTEIN YCLQ"/>
    <property type="match status" value="1"/>
</dbReference>
<sequence length="320" mass="33340">MTMKHIRKAALLAILLVLGTALLFAQGTKEQSPAATAVQSVTIDNGQGAQVTVPVNPARVVVLDFGALDILDYAGIPVVGIGVGGQLPSTLSAYKDIPVIGSLHEPDFEKVYALKPDLIIVGGRAAGAIPELNKIAPTILNVMPQANYVVTLAENIDRLSTIFPEKSAVLHDALDEITSRVAVVRKAVQSKGYDGLVVMANDGKLSTFGAGSRFAIAYDDFGFIPSDSKVEASTHGQSSSFEYVAQVNPSFLFVIDRSAAIASPGAGGAAALLDNPLVTGTAAARNGRIVYLDSVNWYLVSGGITSTLAMVAEFEEAAAL</sequence>
<reference evidence="8 9" key="2">
    <citation type="journal article" date="2012" name="Stand. Genomic Sci.">
        <title>Complete genome sequence of the termite hindgut bacterium Spirochaeta coccoides type strain (SPN1(T)), reclassification in the genus Sphaerochaeta as Sphaerochaeta coccoides comb. nov. and emendations of the family Spirochaetaceae and the genus Sphaerochaeta.</title>
        <authorList>
            <person name="Abt B."/>
            <person name="Han C."/>
            <person name="Scheuner C."/>
            <person name="Lu M."/>
            <person name="Lapidus A."/>
            <person name="Nolan M."/>
            <person name="Lucas S."/>
            <person name="Hammon N."/>
            <person name="Deshpande S."/>
            <person name="Cheng J.F."/>
            <person name="Tapia R."/>
            <person name="Goodwin L.A."/>
            <person name="Pitluck S."/>
            <person name="Liolios K."/>
            <person name="Pagani I."/>
            <person name="Ivanova N."/>
            <person name="Mavromatis K."/>
            <person name="Mikhailova N."/>
            <person name="Huntemann M."/>
            <person name="Pati A."/>
            <person name="Chen A."/>
            <person name="Palaniappan K."/>
            <person name="Land M."/>
            <person name="Hauser L."/>
            <person name="Brambilla E.M."/>
            <person name="Rohde M."/>
            <person name="Spring S."/>
            <person name="Gronow S."/>
            <person name="Goker M."/>
            <person name="Woyke T."/>
            <person name="Bristow J."/>
            <person name="Eisen J.A."/>
            <person name="Markowitz V."/>
            <person name="Hugenholtz P."/>
            <person name="Kyrpides N.C."/>
            <person name="Klenk H.P."/>
            <person name="Detter J.C."/>
        </authorList>
    </citation>
    <scope>NUCLEOTIDE SEQUENCE [LARGE SCALE GENOMIC DNA]</scope>
    <source>
        <strain evidence="9">ATCC BAA-1237 / DSM 17374 / SPN1</strain>
    </source>
</reference>
<keyword evidence="5 6" id="KW-0732">Signal</keyword>